<evidence type="ECO:0000313" key="2">
    <source>
        <dbReference type="EMBL" id="AHH94817.1"/>
    </source>
</evidence>
<dbReference type="AlphaFoldDB" id="W5W1T4"/>
<dbReference type="eggNOG" id="COG5651">
    <property type="taxonomic scope" value="Bacteria"/>
</dbReference>
<protein>
    <recommendedName>
        <fullName evidence="4">PPE family domain-containing protein</fullName>
    </recommendedName>
</protein>
<keyword evidence="3" id="KW-1185">Reference proteome</keyword>
<dbReference type="Proteomes" id="UP000019225">
    <property type="component" value="Chromosome"/>
</dbReference>
<dbReference type="RefSeq" id="WP_025355036.1">
    <property type="nucleotide sequence ID" value="NZ_CP007155.1"/>
</dbReference>
<dbReference type="STRING" id="1449976.KALB_1444"/>
<sequence>MDEDSRYAEAVEADFDADAQLPRWGGEESPLAPGLQRRVDAALRAQAYLARRRAERERDLAMRTPVSMPGTNYASYEHEDLKAMVTENMDPTQVHHFGQVCNEVGVVLTDLHGELAKAVAASANYWQGEAADRARAAITRLADSALENGHAAKYVSDKFAMQGEAAELAKNAMPEVVQYSNADALRELLRADPFEIGSTVAAIEQRFTAKQNARLEAARVMSTMEASLGDSVRAMPLFRAPEPAVQGTGVVDHSGTTPVVPQPQPVQPKVTVTTSGTTEPPSKSVPDRLSEPTPSQFPVTTTDTQGSEVPVPPGTAGLPGTTAPSSAGSTGLPTTIGLPGTAGLPGSGTGLPGATGLRGGSTGRPGSTVGRPGGTGLPGSVTGRPGATARPGAATGPGGAAGRDGLLPPVDKSKREQDGEHRQAQFLKQEHDEFWFDGVPSTAPPVIGED</sequence>
<dbReference type="SUPFAM" id="SSF140459">
    <property type="entry name" value="PE/PPE dimer-like"/>
    <property type="match status" value="1"/>
</dbReference>
<organism evidence="2 3">
    <name type="scientific">Kutzneria albida DSM 43870</name>
    <dbReference type="NCBI Taxonomy" id="1449976"/>
    <lineage>
        <taxon>Bacteria</taxon>
        <taxon>Bacillati</taxon>
        <taxon>Actinomycetota</taxon>
        <taxon>Actinomycetes</taxon>
        <taxon>Pseudonocardiales</taxon>
        <taxon>Pseudonocardiaceae</taxon>
        <taxon>Kutzneria</taxon>
    </lineage>
</organism>
<accession>W5W1T4</accession>
<name>W5W1T4_9PSEU</name>
<feature type="compositionally biased region" description="Low complexity" evidence="1">
    <location>
        <begin position="382"/>
        <end position="394"/>
    </location>
</feature>
<evidence type="ECO:0008006" key="4">
    <source>
        <dbReference type="Google" id="ProtNLM"/>
    </source>
</evidence>
<dbReference type="KEGG" id="kal:KALB_1444"/>
<feature type="compositionally biased region" description="Polar residues" evidence="1">
    <location>
        <begin position="292"/>
        <end position="307"/>
    </location>
</feature>
<dbReference type="OrthoDB" id="3681508at2"/>
<evidence type="ECO:0000256" key="1">
    <source>
        <dbReference type="SAM" id="MobiDB-lite"/>
    </source>
</evidence>
<proteinExistence type="predicted"/>
<dbReference type="InterPro" id="IPR038332">
    <property type="entry name" value="PPE_sf"/>
</dbReference>
<feature type="compositionally biased region" description="Gly residues" evidence="1">
    <location>
        <begin position="343"/>
        <end position="363"/>
    </location>
</feature>
<dbReference type="HOGENOM" id="CLU_530898_0_0_11"/>
<feature type="region of interest" description="Disordered" evidence="1">
    <location>
        <begin position="245"/>
        <end position="450"/>
    </location>
</feature>
<gene>
    <name evidence="2" type="ORF">KALB_1444</name>
</gene>
<feature type="compositionally biased region" description="Low complexity" evidence="1">
    <location>
        <begin position="328"/>
        <end position="342"/>
    </location>
</feature>
<dbReference type="Gene3D" id="1.20.1260.20">
    <property type="entry name" value="PPE superfamily"/>
    <property type="match status" value="1"/>
</dbReference>
<dbReference type="EMBL" id="CP007155">
    <property type="protein sequence ID" value="AHH94817.1"/>
    <property type="molecule type" value="Genomic_DNA"/>
</dbReference>
<evidence type="ECO:0000313" key="3">
    <source>
        <dbReference type="Proteomes" id="UP000019225"/>
    </source>
</evidence>
<feature type="compositionally biased region" description="Basic and acidic residues" evidence="1">
    <location>
        <begin position="411"/>
        <end position="434"/>
    </location>
</feature>
<reference evidence="2 3" key="1">
    <citation type="journal article" date="2014" name="BMC Genomics">
        <title>Complete genome sequence of producer of the glycopeptide antibiotic Aculeximycin Kutzneria albida DSM 43870T, a representative of minor genus of Pseudonocardiaceae.</title>
        <authorList>
            <person name="Rebets Y."/>
            <person name="Tokovenko B."/>
            <person name="Lushchyk I."/>
            <person name="Ruckert C."/>
            <person name="Zaburannyi N."/>
            <person name="Bechthold A."/>
            <person name="Kalinowski J."/>
            <person name="Luzhetskyy A."/>
        </authorList>
    </citation>
    <scope>NUCLEOTIDE SEQUENCE [LARGE SCALE GENOMIC DNA]</scope>
    <source>
        <strain evidence="2">DSM 43870</strain>
    </source>
</reference>